<dbReference type="Proteomes" id="UP000436822">
    <property type="component" value="Unassembled WGS sequence"/>
</dbReference>
<evidence type="ECO:0008006" key="3">
    <source>
        <dbReference type="Google" id="ProtNLM"/>
    </source>
</evidence>
<dbReference type="EMBL" id="BLJE01000003">
    <property type="protein sequence ID" value="GFE66108.1"/>
    <property type="molecule type" value="Genomic_DNA"/>
</dbReference>
<dbReference type="OrthoDB" id="7060229at2"/>
<accession>A0A6N6JLG0</accession>
<organism evidence="1 2">
    <name type="scientific">Litoreibacter roseus</name>
    <dbReference type="NCBI Taxonomy" id="2601869"/>
    <lineage>
        <taxon>Bacteria</taxon>
        <taxon>Pseudomonadati</taxon>
        <taxon>Pseudomonadota</taxon>
        <taxon>Alphaproteobacteria</taxon>
        <taxon>Rhodobacterales</taxon>
        <taxon>Roseobacteraceae</taxon>
        <taxon>Litoreibacter</taxon>
    </lineage>
</organism>
<proteinExistence type="predicted"/>
<evidence type="ECO:0000313" key="2">
    <source>
        <dbReference type="Proteomes" id="UP000436822"/>
    </source>
</evidence>
<gene>
    <name evidence="1" type="ORF">KIN_31820</name>
</gene>
<keyword evidence="2" id="KW-1185">Reference proteome</keyword>
<name>A0A6N6JLG0_9RHOB</name>
<reference evidence="1 2" key="1">
    <citation type="submission" date="2019-12" db="EMBL/GenBank/DDBJ databases">
        <title>Litoreibacter badius sp. nov., a novel bacteriochlorophyll a-containing bacterium in the genus Litoreibacter.</title>
        <authorList>
            <person name="Kanamuro M."/>
            <person name="Takabe Y."/>
            <person name="Mori K."/>
            <person name="Takaichi S."/>
            <person name="Hanada S."/>
        </authorList>
    </citation>
    <scope>NUCLEOTIDE SEQUENCE [LARGE SCALE GENOMIC DNA]</scope>
    <source>
        <strain evidence="1 2">K6</strain>
    </source>
</reference>
<comment type="caution">
    <text evidence="1">The sequence shown here is derived from an EMBL/GenBank/DDBJ whole genome shotgun (WGS) entry which is preliminary data.</text>
</comment>
<evidence type="ECO:0000313" key="1">
    <source>
        <dbReference type="EMBL" id="GFE66108.1"/>
    </source>
</evidence>
<sequence length="126" mass="14003">MEKMFARQGTVQQFLIVEPDPIVSLDLSEIISDWVKDPAIEVVHHAEEAREILMRIPALAVAFINIPFEEYNASGLYKLVSEKGGRTISTYPSDAETATADVVQIHRPFSSDMITKALSEVGVSQR</sequence>
<protein>
    <recommendedName>
        <fullName evidence="3">Response regulatory domain-containing protein</fullName>
    </recommendedName>
</protein>
<dbReference type="RefSeq" id="WP_159808800.1">
    <property type="nucleotide sequence ID" value="NZ_BLJE01000003.1"/>
</dbReference>
<dbReference type="AlphaFoldDB" id="A0A6N6JLG0"/>